<feature type="compositionally biased region" description="Basic and acidic residues" evidence="1">
    <location>
        <begin position="59"/>
        <end position="72"/>
    </location>
</feature>
<name>A0ABU7MF46_9ACTN</name>
<evidence type="ECO:0000256" key="1">
    <source>
        <dbReference type="SAM" id="MobiDB-lite"/>
    </source>
</evidence>
<accession>A0ABU7MF46</accession>
<evidence type="ECO:0000313" key="4">
    <source>
        <dbReference type="Proteomes" id="UP001347146"/>
    </source>
</evidence>
<dbReference type="EMBL" id="JAZDUF010000004">
    <property type="protein sequence ID" value="MEE3851740.1"/>
    <property type="molecule type" value="Genomic_DNA"/>
</dbReference>
<keyword evidence="2" id="KW-0472">Membrane</keyword>
<keyword evidence="4" id="KW-1185">Reference proteome</keyword>
<sequence>MAIASIVTVRIIQFTTISPLILLYFLSIGRPKHELTRDAEQPIGHVVGVKEVTTLIEPPCEHRDAASDDERGNVTALEARQQ</sequence>
<keyword evidence="2" id="KW-0812">Transmembrane</keyword>
<feature type="transmembrane region" description="Helical" evidence="2">
    <location>
        <begin position="6"/>
        <end position="27"/>
    </location>
</feature>
<dbReference type="Proteomes" id="UP001347146">
    <property type="component" value="Unassembled WGS sequence"/>
</dbReference>
<evidence type="ECO:0000256" key="2">
    <source>
        <dbReference type="SAM" id="Phobius"/>
    </source>
</evidence>
<evidence type="ECO:0000313" key="3">
    <source>
        <dbReference type="EMBL" id="MEE3851740.1"/>
    </source>
</evidence>
<feature type="region of interest" description="Disordered" evidence="1">
    <location>
        <begin position="59"/>
        <end position="82"/>
    </location>
</feature>
<evidence type="ECO:0008006" key="5">
    <source>
        <dbReference type="Google" id="ProtNLM"/>
    </source>
</evidence>
<organism evidence="3 4">
    <name type="scientific">Gordonia sesuvii</name>
    <dbReference type="NCBI Taxonomy" id="3116777"/>
    <lineage>
        <taxon>Bacteria</taxon>
        <taxon>Bacillati</taxon>
        <taxon>Actinomycetota</taxon>
        <taxon>Actinomycetes</taxon>
        <taxon>Mycobacteriales</taxon>
        <taxon>Gordoniaceae</taxon>
        <taxon>Gordonia</taxon>
    </lineage>
</organism>
<keyword evidence="2" id="KW-1133">Transmembrane helix</keyword>
<proteinExistence type="predicted"/>
<gene>
    <name evidence="3" type="ORF">VZC37_15465</name>
</gene>
<protein>
    <recommendedName>
        <fullName evidence="5">Secreted protein</fullName>
    </recommendedName>
</protein>
<comment type="caution">
    <text evidence="3">The sequence shown here is derived from an EMBL/GenBank/DDBJ whole genome shotgun (WGS) entry which is preliminary data.</text>
</comment>
<reference evidence="3 4" key="1">
    <citation type="submission" date="2024-01" db="EMBL/GenBank/DDBJ databases">
        <title>Draft genome sequence of Gordonia sp. LSe1-13.</title>
        <authorList>
            <person name="Suphannarot A."/>
            <person name="Mingma R."/>
        </authorList>
    </citation>
    <scope>NUCLEOTIDE SEQUENCE [LARGE SCALE GENOMIC DNA]</scope>
    <source>
        <strain evidence="3 4">LSe1-13</strain>
    </source>
</reference>